<proteinExistence type="predicted"/>
<feature type="compositionally biased region" description="Basic and acidic residues" evidence="5">
    <location>
        <begin position="703"/>
        <end position="715"/>
    </location>
</feature>
<evidence type="ECO:0000259" key="7">
    <source>
        <dbReference type="Pfam" id="PF04547"/>
    </source>
</evidence>
<keyword evidence="2 6" id="KW-0812">Transmembrane</keyword>
<evidence type="ECO:0000256" key="5">
    <source>
        <dbReference type="SAM" id="MobiDB-lite"/>
    </source>
</evidence>
<comment type="subcellular location">
    <subcellularLocation>
        <location evidence="1">Membrane</location>
        <topology evidence="1">Multi-pass membrane protein</topology>
    </subcellularLocation>
</comment>
<sequence length="740" mass="85360">MKAIIFRISSRLRIIYQYLTPPESIGGCGITPNNGDWKFVKSIVPVKHCFGDSVVTEETNLNIFQKNLSTNRIKNTYGVQIALYFEFLKYYTIWLLFISAVGVASFFRRERNTYSLTYTFINLAWGSLFVFFWNRREKYLVNTWRVQNCHLLEEYNSRLAQVNKKFEVKSSYFHKDNSEWYVFMKQLAFIPIAIVFTVILISYQLACFFLEIFLADIYDGPGKIFLSLLPTILIVGFVPILTLVYNFVSEVVVNWEKHDSEYSRRNSMIIKEFVLNFLTSYVPLIITSFLYLPFAHLVKPHLNDIKDTISTYVGDDKFYYHYLITLKKQEDFQMNQNRLNIQFFYFIVTNQVVQLGLKYILPLVLKRVFKIIDTKNKTFNPRDTNGEGIWLTNIRASLKLTEYNVNDDFRMVVLQYGYLIMFGPVWPLAPLVCVIFNLITYKLDNLKLLNGKYFKPPVPTRVDSIHPWNKGLFLLTWIASLMSPIVTAFYRHGTAPPKTLGQLALDKASVNISSSAEFVLLMFLSEHMFLALCYVLYKYSELFKSQVEWENDFVDNDIKLRHDHYTAKVKPHIPVHGDGEWDKITPTATLSYLTTSQEVDTELVGSKSESFSTSSKPATTTATLRSEKMGNDEPSIEVLISKKTNPDGELSGKKAPKEEIIGSKEDLEKIREKGDKIITTKNDEGNLQYSTIDDNTHVEPPSSEDKTTSSSEKDAASISSSGSFKDKLKKAKKVFNKRKD</sequence>
<reference evidence="9 10" key="1">
    <citation type="journal article" date="2021" name="DNA Res.">
        <title>Genome analysis of Candida subhashii reveals its hybrid nature and dual mitochondrial genome conformations.</title>
        <authorList>
            <person name="Mixao V."/>
            <person name="Hegedusova E."/>
            <person name="Saus E."/>
            <person name="Pryszcz L.P."/>
            <person name="Cillingova A."/>
            <person name="Nosek J."/>
            <person name="Gabaldon T."/>
        </authorList>
    </citation>
    <scope>NUCLEOTIDE SEQUENCE [LARGE SCALE GENOMIC DNA]</scope>
    <source>
        <strain evidence="9 10">CBS 10753</strain>
    </source>
</reference>
<feature type="transmembrane region" description="Helical" evidence="6">
    <location>
        <begin position="114"/>
        <end position="133"/>
    </location>
</feature>
<feature type="transmembrane region" description="Helical" evidence="6">
    <location>
        <begin position="225"/>
        <end position="248"/>
    </location>
</feature>
<dbReference type="GeneID" id="73470908"/>
<comment type="caution">
    <text evidence="9">The sequence shown here is derived from an EMBL/GenBank/DDBJ whole genome shotgun (WGS) entry which is preliminary data.</text>
</comment>
<feature type="domain" description="Anoctamin alpha-beta plait" evidence="8">
    <location>
        <begin position="9"/>
        <end position="40"/>
    </location>
</feature>
<evidence type="ECO:0000313" key="9">
    <source>
        <dbReference type="EMBL" id="KAG7662337.1"/>
    </source>
</evidence>
<evidence type="ECO:0000256" key="2">
    <source>
        <dbReference type="ARBA" id="ARBA00022692"/>
    </source>
</evidence>
<keyword evidence="4 6" id="KW-0472">Membrane</keyword>
<gene>
    <name evidence="9" type="ORF">J8A68_004108</name>
</gene>
<evidence type="ECO:0000256" key="4">
    <source>
        <dbReference type="ARBA" id="ARBA00023136"/>
    </source>
</evidence>
<feature type="domain" description="Anoctamin transmembrane" evidence="7">
    <location>
        <begin position="73"/>
        <end position="537"/>
    </location>
</feature>
<name>A0A8J5QG45_9ASCO</name>
<dbReference type="PANTHER" id="PTHR12308:SF73">
    <property type="entry name" value="ANOCTAMIN"/>
    <property type="match status" value="1"/>
</dbReference>
<evidence type="ECO:0000256" key="6">
    <source>
        <dbReference type="SAM" id="Phobius"/>
    </source>
</evidence>
<organism evidence="9 10">
    <name type="scientific">[Candida] subhashii</name>
    <dbReference type="NCBI Taxonomy" id="561895"/>
    <lineage>
        <taxon>Eukaryota</taxon>
        <taxon>Fungi</taxon>
        <taxon>Dikarya</taxon>
        <taxon>Ascomycota</taxon>
        <taxon>Saccharomycotina</taxon>
        <taxon>Pichiomycetes</taxon>
        <taxon>Debaryomycetaceae</taxon>
        <taxon>Spathaspora</taxon>
    </lineage>
</organism>
<evidence type="ECO:0000256" key="1">
    <source>
        <dbReference type="ARBA" id="ARBA00004141"/>
    </source>
</evidence>
<keyword evidence="3 6" id="KW-1133">Transmembrane helix</keyword>
<dbReference type="GO" id="GO:0016020">
    <property type="term" value="C:membrane"/>
    <property type="evidence" value="ECO:0007669"/>
    <property type="project" value="UniProtKB-SubCell"/>
</dbReference>
<feature type="compositionally biased region" description="Basic and acidic residues" evidence="5">
    <location>
        <begin position="644"/>
        <end position="684"/>
    </location>
</feature>
<dbReference type="GO" id="GO:0005254">
    <property type="term" value="F:chloride channel activity"/>
    <property type="evidence" value="ECO:0007669"/>
    <property type="project" value="TreeGrafter"/>
</dbReference>
<dbReference type="OrthoDB" id="296386at2759"/>
<evidence type="ECO:0000259" key="8">
    <source>
        <dbReference type="Pfam" id="PF20877"/>
    </source>
</evidence>
<feature type="region of interest" description="Disordered" evidence="5">
    <location>
        <begin position="604"/>
        <end position="724"/>
    </location>
</feature>
<feature type="transmembrane region" description="Helical" evidence="6">
    <location>
        <begin position="471"/>
        <end position="490"/>
    </location>
</feature>
<dbReference type="InterPro" id="IPR049456">
    <property type="entry name" value="Anoctamin_N_fung"/>
</dbReference>
<feature type="transmembrane region" description="Helical" evidence="6">
    <location>
        <begin position="268"/>
        <end position="292"/>
    </location>
</feature>
<dbReference type="Pfam" id="PF20877">
    <property type="entry name" value="Anoctamin_N"/>
    <property type="match status" value="1"/>
</dbReference>
<dbReference type="InterPro" id="IPR007632">
    <property type="entry name" value="Anoctamin"/>
</dbReference>
<dbReference type="RefSeq" id="XP_049262570.1">
    <property type="nucleotide sequence ID" value="XM_049408033.1"/>
</dbReference>
<evidence type="ECO:0000313" key="10">
    <source>
        <dbReference type="Proteomes" id="UP000694255"/>
    </source>
</evidence>
<dbReference type="AlphaFoldDB" id="A0A8J5QG45"/>
<dbReference type="EMBL" id="JAGSYN010000180">
    <property type="protein sequence ID" value="KAG7662337.1"/>
    <property type="molecule type" value="Genomic_DNA"/>
</dbReference>
<dbReference type="GO" id="GO:0032541">
    <property type="term" value="C:cortical endoplasmic reticulum"/>
    <property type="evidence" value="ECO:0007669"/>
    <property type="project" value="TreeGrafter"/>
</dbReference>
<feature type="transmembrane region" description="Helical" evidence="6">
    <location>
        <begin position="343"/>
        <end position="361"/>
    </location>
</feature>
<feature type="compositionally biased region" description="Low complexity" evidence="5">
    <location>
        <begin position="606"/>
        <end position="623"/>
    </location>
</feature>
<accession>A0A8J5QG45</accession>
<dbReference type="Pfam" id="PF04547">
    <property type="entry name" value="Anoctamin"/>
    <property type="match status" value="1"/>
</dbReference>
<dbReference type="InterPro" id="IPR049452">
    <property type="entry name" value="Anoctamin_TM"/>
</dbReference>
<feature type="transmembrane region" description="Helical" evidence="6">
    <location>
        <begin position="88"/>
        <end position="107"/>
    </location>
</feature>
<dbReference type="Proteomes" id="UP000694255">
    <property type="component" value="Unassembled WGS sequence"/>
</dbReference>
<feature type="transmembrane region" description="Helical" evidence="6">
    <location>
        <begin position="188"/>
        <end position="213"/>
    </location>
</feature>
<keyword evidence="10" id="KW-1185">Reference proteome</keyword>
<evidence type="ECO:0000256" key="3">
    <source>
        <dbReference type="ARBA" id="ARBA00022989"/>
    </source>
</evidence>
<dbReference type="PANTHER" id="PTHR12308">
    <property type="entry name" value="ANOCTAMIN"/>
    <property type="match status" value="1"/>
</dbReference>
<protein>
    <submittedName>
        <fullName evidence="9">Uncharacterized protein</fullName>
    </submittedName>
</protein>
<feature type="transmembrane region" description="Helical" evidence="6">
    <location>
        <begin position="416"/>
        <end position="439"/>
    </location>
</feature>